<gene>
    <name evidence="7" type="ORF">IAB28_10740</name>
</gene>
<evidence type="ECO:0000313" key="8">
    <source>
        <dbReference type="Proteomes" id="UP000824250"/>
    </source>
</evidence>
<dbReference type="PANTHER" id="PTHR30627:SF1">
    <property type="entry name" value="PEPTIDOGLYCAN D,D-TRANSPEPTIDASE FTSI"/>
    <property type="match status" value="1"/>
</dbReference>
<feature type="transmembrane region" description="Helical" evidence="4">
    <location>
        <begin position="12"/>
        <end position="35"/>
    </location>
</feature>
<reference evidence="7" key="1">
    <citation type="submission" date="2020-10" db="EMBL/GenBank/DDBJ databases">
        <authorList>
            <person name="Gilroy R."/>
        </authorList>
    </citation>
    <scope>NUCLEOTIDE SEQUENCE</scope>
    <source>
        <strain evidence="7">CHK180-2868</strain>
    </source>
</reference>
<organism evidence="7 8">
    <name type="scientific">Candidatus Copromonas faecavium</name>
    <name type="common">nom. illeg.</name>
    <dbReference type="NCBI Taxonomy" id="2840740"/>
    <lineage>
        <taxon>Bacteria</taxon>
        <taxon>Bacillati</taxon>
        <taxon>Bacillota</taxon>
        <taxon>Clostridia</taxon>
        <taxon>Lachnospirales</taxon>
        <taxon>Lachnospiraceae</taxon>
        <taxon>Candidatus Copromonas (nom. illeg.)</taxon>
    </lineage>
</organism>
<comment type="similarity">
    <text evidence="2">Belongs to the transpeptidase family.</text>
</comment>
<dbReference type="InterPro" id="IPR001460">
    <property type="entry name" value="PCN-bd_Tpept"/>
</dbReference>
<evidence type="ECO:0000256" key="4">
    <source>
        <dbReference type="SAM" id="Phobius"/>
    </source>
</evidence>
<reference evidence="7" key="2">
    <citation type="journal article" date="2021" name="PeerJ">
        <title>Extensive microbial diversity within the chicken gut microbiome revealed by metagenomics and culture.</title>
        <authorList>
            <person name="Gilroy R."/>
            <person name="Ravi A."/>
            <person name="Getino M."/>
            <person name="Pursley I."/>
            <person name="Horton D.L."/>
            <person name="Alikhan N.F."/>
            <person name="Baker D."/>
            <person name="Gharbi K."/>
            <person name="Hall N."/>
            <person name="Watson M."/>
            <person name="Adriaenssens E.M."/>
            <person name="Foster-Nyarko E."/>
            <person name="Jarju S."/>
            <person name="Secka A."/>
            <person name="Antonio M."/>
            <person name="Oren A."/>
            <person name="Chaudhuri R.R."/>
            <person name="La Ragione R."/>
            <person name="Hildebrand F."/>
            <person name="Pallen M.J."/>
        </authorList>
    </citation>
    <scope>NUCLEOTIDE SEQUENCE</scope>
    <source>
        <strain evidence="7">CHK180-2868</strain>
    </source>
</reference>
<dbReference type="GO" id="GO:0008658">
    <property type="term" value="F:penicillin binding"/>
    <property type="evidence" value="ECO:0007669"/>
    <property type="project" value="InterPro"/>
</dbReference>
<dbReference type="InterPro" id="IPR005311">
    <property type="entry name" value="PBP_dimer"/>
</dbReference>
<dbReference type="Pfam" id="PF00905">
    <property type="entry name" value="Transpeptidase"/>
    <property type="match status" value="1"/>
</dbReference>
<comment type="subcellular location">
    <subcellularLocation>
        <location evidence="1">Membrane</location>
    </subcellularLocation>
</comment>
<comment type="caution">
    <text evidence="7">The sequence shown here is derived from an EMBL/GenBank/DDBJ whole genome shotgun (WGS) entry which is preliminary data.</text>
</comment>
<dbReference type="SUPFAM" id="SSF56519">
    <property type="entry name" value="Penicillin binding protein dimerisation domain"/>
    <property type="match status" value="1"/>
</dbReference>
<dbReference type="InterPro" id="IPR036138">
    <property type="entry name" value="PBP_dimer_sf"/>
</dbReference>
<dbReference type="AlphaFoldDB" id="A0A9D1D608"/>
<protein>
    <submittedName>
        <fullName evidence="7">Peptidoglycan glycosyltransferase</fullName>
    </submittedName>
</protein>
<accession>A0A9D1D608</accession>
<dbReference type="Pfam" id="PF03717">
    <property type="entry name" value="PBP_dimer"/>
    <property type="match status" value="1"/>
</dbReference>
<evidence type="ECO:0000313" key="7">
    <source>
        <dbReference type="EMBL" id="HIR06420.1"/>
    </source>
</evidence>
<evidence type="ECO:0000256" key="1">
    <source>
        <dbReference type="ARBA" id="ARBA00004370"/>
    </source>
</evidence>
<evidence type="ECO:0000256" key="2">
    <source>
        <dbReference type="ARBA" id="ARBA00007171"/>
    </source>
</evidence>
<dbReference type="GO" id="GO:0071555">
    <property type="term" value="P:cell wall organization"/>
    <property type="evidence" value="ECO:0007669"/>
    <property type="project" value="TreeGrafter"/>
</dbReference>
<feature type="domain" description="Penicillin-binding protein transpeptidase" evidence="5">
    <location>
        <begin position="244"/>
        <end position="572"/>
    </location>
</feature>
<keyword evidence="3 4" id="KW-0472">Membrane</keyword>
<dbReference type="InterPro" id="IPR050515">
    <property type="entry name" value="Beta-lactam/transpept"/>
</dbReference>
<dbReference type="PANTHER" id="PTHR30627">
    <property type="entry name" value="PEPTIDOGLYCAN D,D-TRANSPEPTIDASE"/>
    <property type="match status" value="1"/>
</dbReference>
<keyword evidence="4" id="KW-1133">Transmembrane helix</keyword>
<evidence type="ECO:0000256" key="3">
    <source>
        <dbReference type="ARBA" id="ARBA00023136"/>
    </source>
</evidence>
<proteinExistence type="inferred from homology"/>
<sequence length="588" mass="64525">MASFLAHHKRKIFVVILCSALLMTGLCGQLGYLMIFQSEHYSQMAEELHERERTIKAARGEIRDRNGTVIAANRTVCTVSVIHSQIEEPEQVIAVLTSELGISEAEIRKKVEKRSSREIIKTNVDKAVGDRIRGQGLAGVKVDEDYKRYYPYGSMASKVLGFTGADNQGIIGLEVMYESELKGMDGKILTLTDAKGVELENAGEDRIEPVPGNTLTVSLDVNIQKYAEQAAYQVMEKKGAKAVSIIIMNPQNGEIYAMVNAPEFDLNNPFSLEEASLWQPEDAGEEKGGMTAEEQQLLLNQMWRNRSINDTYEPGSTFKIVTAAAGLEQGVVSLTDQFSCPGFRIVEDRKIRCHKVGGHGSETFLQGAMNSCNPVFIDVGQRLGVEAFYHYFQQFGLLEKTGIDLPGEASTIMHKKENMGLVELATVSFGQSFQITPIQLITTAASIINGGNRITPHFAVSVERNDGTGYREYEYPVRTGVVSEETSAAMRYILEQVVAEGSGRKAAVEGYRIGGKTATSEKLPRSLKKYISSFIGFAPADDPQVIALITIDEPVGIYYGGTIAAPVIGDIFKNILPYLEIQIAEGSD</sequence>
<evidence type="ECO:0000259" key="6">
    <source>
        <dbReference type="Pfam" id="PF03717"/>
    </source>
</evidence>
<dbReference type="Gene3D" id="3.40.710.10">
    <property type="entry name" value="DD-peptidase/beta-lactamase superfamily"/>
    <property type="match status" value="1"/>
</dbReference>
<dbReference type="EMBL" id="DVGC01000061">
    <property type="protein sequence ID" value="HIR06420.1"/>
    <property type="molecule type" value="Genomic_DNA"/>
</dbReference>
<dbReference type="Gene3D" id="3.90.1310.10">
    <property type="entry name" value="Penicillin-binding protein 2a (Domain 2)"/>
    <property type="match status" value="1"/>
</dbReference>
<evidence type="ECO:0000259" key="5">
    <source>
        <dbReference type="Pfam" id="PF00905"/>
    </source>
</evidence>
<dbReference type="InterPro" id="IPR012338">
    <property type="entry name" value="Beta-lactam/transpept-like"/>
</dbReference>
<dbReference type="Gene3D" id="3.30.450.330">
    <property type="match status" value="1"/>
</dbReference>
<keyword evidence="4" id="KW-0812">Transmembrane</keyword>
<dbReference type="GO" id="GO:0005886">
    <property type="term" value="C:plasma membrane"/>
    <property type="evidence" value="ECO:0007669"/>
    <property type="project" value="TreeGrafter"/>
</dbReference>
<feature type="domain" description="Penicillin-binding protein dimerisation" evidence="6">
    <location>
        <begin position="55"/>
        <end position="201"/>
    </location>
</feature>
<name>A0A9D1D608_9FIRM</name>
<dbReference type="Proteomes" id="UP000824250">
    <property type="component" value="Unassembled WGS sequence"/>
</dbReference>
<dbReference type="SUPFAM" id="SSF56601">
    <property type="entry name" value="beta-lactamase/transpeptidase-like"/>
    <property type="match status" value="1"/>
</dbReference>